<dbReference type="PANTHER" id="PTHR31992:SF62">
    <property type="entry name" value="DOF ZINC FINGER PROTEIN DOF3.1"/>
    <property type="match status" value="1"/>
</dbReference>
<evidence type="ECO:0000256" key="5">
    <source>
        <dbReference type="ARBA" id="ARBA00023125"/>
    </source>
</evidence>
<keyword evidence="5 8" id="KW-0238">DNA-binding</keyword>
<evidence type="ECO:0000259" key="11">
    <source>
        <dbReference type="PROSITE" id="PS50884"/>
    </source>
</evidence>
<dbReference type="GO" id="GO:0008270">
    <property type="term" value="F:zinc ion binding"/>
    <property type="evidence" value="ECO:0007669"/>
    <property type="project" value="UniProtKB-KW"/>
</dbReference>
<dbReference type="InParanoid" id="A0A2G5EK42"/>
<dbReference type="InterPro" id="IPR045174">
    <property type="entry name" value="Dof"/>
</dbReference>
<dbReference type="Proteomes" id="UP000230069">
    <property type="component" value="Unassembled WGS sequence"/>
</dbReference>
<dbReference type="OrthoDB" id="1927254at2759"/>
<keyword evidence="13" id="KW-1185">Reference proteome</keyword>
<feature type="region of interest" description="Disordered" evidence="10">
    <location>
        <begin position="1"/>
        <end position="31"/>
    </location>
</feature>
<protein>
    <recommendedName>
        <fullName evidence="9">Dof zinc finger protein</fullName>
    </recommendedName>
</protein>
<dbReference type="PROSITE" id="PS01361">
    <property type="entry name" value="ZF_DOF_1"/>
    <property type="match status" value="1"/>
</dbReference>
<keyword evidence="1 9" id="KW-0479">Metal-binding</keyword>
<comment type="subcellular location">
    <subcellularLocation>
        <location evidence="8 9">Nucleus</location>
    </subcellularLocation>
</comment>
<evidence type="ECO:0000256" key="1">
    <source>
        <dbReference type="ARBA" id="ARBA00022723"/>
    </source>
</evidence>
<sequence length="241" mass="25741">MPSSDYSGERLPAKSTHFTGGGQPEHDQQLQCPRCDSRNTKFCYYNNYNLSQPRHYCKGCRRYWTHGGTLRDVPIGGGSRKNSYKRSRKSPSSSSLSPIPEPVYANPISSRPIPTSVSSTITVRSDHNNVHHHHFNNGVVGGSFTSLLNPQPSPSLLTLNGFGLGLGSSFDEMVTFETGKGVVWPLGFGENNHSGGVGLIGGGIGNTWQLGIGGGGGGGGNSDFLTWPEVGMSTTARKSVK</sequence>
<keyword evidence="4 9" id="KW-0805">Transcription regulation</keyword>
<organism evidence="12 13">
    <name type="scientific">Aquilegia coerulea</name>
    <name type="common">Rocky mountain columbine</name>
    <dbReference type="NCBI Taxonomy" id="218851"/>
    <lineage>
        <taxon>Eukaryota</taxon>
        <taxon>Viridiplantae</taxon>
        <taxon>Streptophyta</taxon>
        <taxon>Embryophyta</taxon>
        <taxon>Tracheophyta</taxon>
        <taxon>Spermatophyta</taxon>
        <taxon>Magnoliopsida</taxon>
        <taxon>Ranunculales</taxon>
        <taxon>Ranunculaceae</taxon>
        <taxon>Thalictroideae</taxon>
        <taxon>Aquilegia</taxon>
    </lineage>
</organism>
<dbReference type="GO" id="GO:0003700">
    <property type="term" value="F:DNA-binding transcription factor activity"/>
    <property type="evidence" value="ECO:0007669"/>
    <property type="project" value="UniProtKB-UniRule"/>
</dbReference>
<reference evidence="12 13" key="1">
    <citation type="submission" date="2017-09" db="EMBL/GenBank/DDBJ databases">
        <title>WGS assembly of Aquilegia coerulea Goldsmith.</title>
        <authorList>
            <person name="Hodges S."/>
            <person name="Kramer E."/>
            <person name="Nordborg M."/>
            <person name="Tomkins J."/>
            <person name="Borevitz J."/>
            <person name="Derieg N."/>
            <person name="Yan J."/>
            <person name="Mihaltcheva S."/>
            <person name="Hayes R.D."/>
            <person name="Rokhsar D."/>
        </authorList>
    </citation>
    <scope>NUCLEOTIDE SEQUENCE [LARGE SCALE GENOMIC DNA]</scope>
    <source>
        <strain evidence="13">cv. Goldsmith</strain>
    </source>
</reference>
<keyword evidence="3 9" id="KW-0862">Zinc</keyword>
<evidence type="ECO:0000256" key="9">
    <source>
        <dbReference type="RuleBase" id="RU369094"/>
    </source>
</evidence>
<dbReference type="InterPro" id="IPR003851">
    <property type="entry name" value="Znf_Dof"/>
</dbReference>
<accession>A0A2G5EK42</accession>
<evidence type="ECO:0000313" key="13">
    <source>
        <dbReference type="Proteomes" id="UP000230069"/>
    </source>
</evidence>
<dbReference type="STRING" id="218851.A0A2G5EK42"/>
<comment type="function">
    <text evidence="9">Transcription factor that binds specifically to a 5'-AA[AG]G-3' consensus core sequence.</text>
</comment>
<evidence type="ECO:0000313" key="12">
    <source>
        <dbReference type="EMBL" id="PIA56126.1"/>
    </source>
</evidence>
<dbReference type="GO" id="GO:0003677">
    <property type="term" value="F:DNA binding"/>
    <property type="evidence" value="ECO:0007669"/>
    <property type="project" value="UniProtKB-UniRule"/>
</dbReference>
<dbReference type="AlphaFoldDB" id="A0A2G5EK42"/>
<evidence type="ECO:0000256" key="10">
    <source>
        <dbReference type="SAM" id="MobiDB-lite"/>
    </source>
</evidence>
<evidence type="ECO:0000256" key="4">
    <source>
        <dbReference type="ARBA" id="ARBA00023015"/>
    </source>
</evidence>
<dbReference type="FunCoup" id="A0A2G5EK42">
    <property type="interactions" value="53"/>
</dbReference>
<evidence type="ECO:0000256" key="6">
    <source>
        <dbReference type="ARBA" id="ARBA00023163"/>
    </source>
</evidence>
<keyword evidence="2 8" id="KW-0863">Zinc-finger</keyword>
<keyword evidence="6 9" id="KW-0804">Transcription</keyword>
<proteinExistence type="predicted"/>
<gene>
    <name evidence="12" type="ORF">AQUCO_00700464v1</name>
</gene>
<evidence type="ECO:0000256" key="8">
    <source>
        <dbReference type="PROSITE-ProRule" id="PRU00071"/>
    </source>
</evidence>
<dbReference type="Pfam" id="PF02701">
    <property type="entry name" value="Zn_ribbon_Dof"/>
    <property type="match status" value="1"/>
</dbReference>
<dbReference type="PANTHER" id="PTHR31992">
    <property type="entry name" value="DOF ZINC FINGER PROTEIN DOF1.4-RELATED"/>
    <property type="match status" value="1"/>
</dbReference>
<evidence type="ECO:0000256" key="7">
    <source>
        <dbReference type="ARBA" id="ARBA00023242"/>
    </source>
</evidence>
<dbReference type="PROSITE" id="PS50884">
    <property type="entry name" value="ZF_DOF_2"/>
    <property type="match status" value="1"/>
</dbReference>
<name>A0A2G5EK42_AQUCA</name>
<feature type="region of interest" description="Disordered" evidence="10">
    <location>
        <begin position="71"/>
        <end position="113"/>
    </location>
</feature>
<evidence type="ECO:0000256" key="2">
    <source>
        <dbReference type="ARBA" id="ARBA00022771"/>
    </source>
</evidence>
<dbReference type="EMBL" id="KZ305024">
    <property type="protein sequence ID" value="PIA56126.1"/>
    <property type="molecule type" value="Genomic_DNA"/>
</dbReference>
<dbReference type="GO" id="GO:0005634">
    <property type="term" value="C:nucleus"/>
    <property type="evidence" value="ECO:0007669"/>
    <property type="project" value="UniProtKB-SubCell"/>
</dbReference>
<keyword evidence="7 8" id="KW-0539">Nucleus</keyword>
<feature type="domain" description="Dof-type" evidence="11">
    <location>
        <begin position="30"/>
        <end position="84"/>
    </location>
</feature>
<evidence type="ECO:0000256" key="3">
    <source>
        <dbReference type="ARBA" id="ARBA00022833"/>
    </source>
</evidence>